<dbReference type="PROSITE" id="PS50188">
    <property type="entry name" value="B302_SPRY"/>
    <property type="match status" value="1"/>
</dbReference>
<evidence type="ECO:0000313" key="3">
    <source>
        <dbReference type="Proteomes" id="UP000289886"/>
    </source>
</evidence>
<proteinExistence type="predicted"/>
<evidence type="ECO:0000313" key="2">
    <source>
        <dbReference type="EMBL" id="RXM92960.1"/>
    </source>
</evidence>
<evidence type="ECO:0000259" key="1">
    <source>
        <dbReference type="PROSITE" id="PS50188"/>
    </source>
</evidence>
<dbReference type="InterPro" id="IPR043136">
    <property type="entry name" value="B30.2/SPRY_sf"/>
</dbReference>
<reference evidence="2 3" key="1">
    <citation type="submission" date="2019-01" db="EMBL/GenBank/DDBJ databases">
        <title>Draft Genome and Complete Hox-Cluster Characterization of the Sterlet Sturgeon (Acipenser ruthenus).</title>
        <authorList>
            <person name="Wei Q."/>
        </authorList>
    </citation>
    <scope>NUCLEOTIDE SEQUENCE [LARGE SCALE GENOMIC DNA]</scope>
    <source>
        <strain evidence="2">WHYD16114868_AA</strain>
        <tissue evidence="2">Blood</tissue>
    </source>
</reference>
<dbReference type="InterPro" id="IPR001870">
    <property type="entry name" value="B30.2/SPRY"/>
</dbReference>
<dbReference type="InterPro" id="IPR013320">
    <property type="entry name" value="ConA-like_dom_sf"/>
</dbReference>
<dbReference type="AlphaFoldDB" id="A0A444UXW6"/>
<dbReference type="SUPFAM" id="SSF49899">
    <property type="entry name" value="Concanavalin A-like lectins/glucanases"/>
    <property type="match status" value="1"/>
</dbReference>
<dbReference type="Gene3D" id="2.60.120.920">
    <property type="match status" value="1"/>
</dbReference>
<dbReference type="Proteomes" id="UP000289886">
    <property type="component" value="Unassembled WGS sequence"/>
</dbReference>
<sequence>MTLQGGYSTLWWDGYQFWAVTDPRSPLPLSLKPGKLGVYLDYEGGQLSFYNVETRSHIYTFTDLEFNGSGKVYPVFYTRDWKKELVLAPPGGSED</sequence>
<organism evidence="2 3">
    <name type="scientific">Acipenser ruthenus</name>
    <name type="common">Sterlet sturgeon</name>
    <dbReference type="NCBI Taxonomy" id="7906"/>
    <lineage>
        <taxon>Eukaryota</taxon>
        <taxon>Metazoa</taxon>
        <taxon>Chordata</taxon>
        <taxon>Craniata</taxon>
        <taxon>Vertebrata</taxon>
        <taxon>Euteleostomi</taxon>
        <taxon>Actinopterygii</taxon>
        <taxon>Chondrostei</taxon>
        <taxon>Acipenseriformes</taxon>
        <taxon>Acipenseridae</taxon>
        <taxon>Acipenser</taxon>
    </lineage>
</organism>
<gene>
    <name evidence="2" type="ORF">EOD39_19585</name>
</gene>
<protein>
    <submittedName>
        <fullName evidence="2">E3 ubiquitin-protein ligase TRIM39</fullName>
    </submittedName>
</protein>
<keyword evidence="3" id="KW-1185">Reference proteome</keyword>
<dbReference type="PANTHER" id="PTHR24103">
    <property type="entry name" value="E3 UBIQUITIN-PROTEIN LIGASE TRIM"/>
    <property type="match status" value="1"/>
</dbReference>
<dbReference type="InterPro" id="IPR003877">
    <property type="entry name" value="SPRY_dom"/>
</dbReference>
<accession>A0A444UXW6</accession>
<feature type="domain" description="B30.2/SPRY" evidence="1">
    <location>
        <begin position="1"/>
        <end position="94"/>
    </location>
</feature>
<dbReference type="EMBL" id="SCEB01005370">
    <property type="protein sequence ID" value="RXM92960.1"/>
    <property type="molecule type" value="Genomic_DNA"/>
</dbReference>
<name>A0A444UXW6_ACIRT</name>
<dbReference type="InterPro" id="IPR050143">
    <property type="entry name" value="TRIM/RBCC"/>
</dbReference>
<comment type="caution">
    <text evidence="2">The sequence shown here is derived from an EMBL/GenBank/DDBJ whole genome shotgun (WGS) entry which is preliminary data.</text>
</comment>
<dbReference type="Pfam" id="PF00622">
    <property type="entry name" value="SPRY"/>
    <property type="match status" value="1"/>
</dbReference>